<dbReference type="AlphaFoldDB" id="A0A1M7Z7H1"/>
<feature type="transmembrane region" description="Helical" evidence="1">
    <location>
        <begin position="211"/>
        <end position="230"/>
    </location>
</feature>
<keyword evidence="1" id="KW-0472">Membrane</keyword>
<feature type="transmembrane region" description="Helical" evidence="1">
    <location>
        <begin position="154"/>
        <end position="175"/>
    </location>
</feature>
<dbReference type="Gene3D" id="1.10.260.40">
    <property type="entry name" value="lambda repressor-like DNA-binding domains"/>
    <property type="match status" value="1"/>
</dbReference>
<feature type="transmembrane region" description="Helical" evidence="1">
    <location>
        <begin position="118"/>
        <end position="142"/>
    </location>
</feature>
<feature type="transmembrane region" description="Helical" evidence="1">
    <location>
        <begin position="181"/>
        <end position="202"/>
    </location>
</feature>
<feature type="domain" description="HTH cro/C1-type" evidence="2">
    <location>
        <begin position="10"/>
        <end position="65"/>
    </location>
</feature>
<dbReference type="GO" id="GO:0003677">
    <property type="term" value="F:DNA binding"/>
    <property type="evidence" value="ECO:0007669"/>
    <property type="project" value="InterPro"/>
</dbReference>
<keyword evidence="1" id="KW-1133">Transmembrane helix</keyword>
<evidence type="ECO:0000313" key="4">
    <source>
        <dbReference type="Proteomes" id="UP000184609"/>
    </source>
</evidence>
<organism evidence="3 4">
    <name type="scientific">Algoriphagus zhangzhouensis</name>
    <dbReference type="NCBI Taxonomy" id="1073327"/>
    <lineage>
        <taxon>Bacteria</taxon>
        <taxon>Pseudomonadati</taxon>
        <taxon>Bacteroidota</taxon>
        <taxon>Cytophagia</taxon>
        <taxon>Cytophagales</taxon>
        <taxon>Cyclobacteriaceae</taxon>
        <taxon>Algoriphagus</taxon>
    </lineage>
</organism>
<dbReference type="InterPro" id="IPR001387">
    <property type="entry name" value="Cro/C1-type_HTH"/>
</dbReference>
<gene>
    <name evidence="3" type="ORF">SAMN04488108_1072</name>
</gene>
<dbReference type="SMART" id="SM00530">
    <property type="entry name" value="HTH_XRE"/>
    <property type="match status" value="1"/>
</dbReference>
<dbReference type="STRING" id="1073327.SAMN04488108_1072"/>
<evidence type="ECO:0000256" key="1">
    <source>
        <dbReference type="SAM" id="Phobius"/>
    </source>
</evidence>
<name>A0A1M7Z7H1_9BACT</name>
<evidence type="ECO:0000313" key="3">
    <source>
        <dbReference type="EMBL" id="SHO60851.1"/>
    </source>
</evidence>
<dbReference type="EMBL" id="FRXN01000001">
    <property type="protein sequence ID" value="SHO60851.1"/>
    <property type="molecule type" value="Genomic_DNA"/>
</dbReference>
<dbReference type="InterPro" id="IPR010982">
    <property type="entry name" value="Lambda_DNA-bd_dom_sf"/>
</dbReference>
<sequence length="267" mass="29929">MKKPELGKKISEWRKAKGMTQEELVEKCNLNVRTIQRIEAGEVMPRSYTIKALMEALEIQETDFLKVEKMEVGLSEGLKNWIIISFIAGVIYFILGFIEIPMDIKMMAGMGDSESRWGVYPTLKIIVLISSSLFFLGFLKIAKSEKDQLLKTSFLTLVIGNIFWILMDIFLLNMGSFSQPLYAILKLGSLGLIYVFVGFALFKFETYEKTFFGALGIMGMITGILFSSVVGAAGGLLAMTIFEIALLVSLVMYFKGKEKIPLSSFAH</sequence>
<dbReference type="SUPFAM" id="SSF47413">
    <property type="entry name" value="lambda repressor-like DNA-binding domains"/>
    <property type="match status" value="1"/>
</dbReference>
<protein>
    <submittedName>
        <fullName evidence="3">Helix-turn-helix</fullName>
    </submittedName>
</protein>
<dbReference type="CDD" id="cd00093">
    <property type="entry name" value="HTH_XRE"/>
    <property type="match status" value="1"/>
</dbReference>
<keyword evidence="4" id="KW-1185">Reference proteome</keyword>
<feature type="transmembrane region" description="Helical" evidence="1">
    <location>
        <begin position="78"/>
        <end position="98"/>
    </location>
</feature>
<dbReference type="PROSITE" id="PS50943">
    <property type="entry name" value="HTH_CROC1"/>
    <property type="match status" value="1"/>
</dbReference>
<dbReference type="Pfam" id="PF01381">
    <property type="entry name" value="HTH_3"/>
    <property type="match status" value="1"/>
</dbReference>
<dbReference type="Proteomes" id="UP000184609">
    <property type="component" value="Unassembled WGS sequence"/>
</dbReference>
<reference evidence="4" key="1">
    <citation type="submission" date="2016-12" db="EMBL/GenBank/DDBJ databases">
        <authorList>
            <person name="Varghese N."/>
            <person name="Submissions S."/>
        </authorList>
    </citation>
    <scope>NUCLEOTIDE SEQUENCE [LARGE SCALE GENOMIC DNA]</scope>
    <source>
        <strain evidence="4">DSM 25035</strain>
    </source>
</reference>
<dbReference type="RefSeq" id="WP_073570865.1">
    <property type="nucleotide sequence ID" value="NZ_FRXN01000001.1"/>
</dbReference>
<proteinExistence type="predicted"/>
<feature type="transmembrane region" description="Helical" evidence="1">
    <location>
        <begin position="236"/>
        <end position="254"/>
    </location>
</feature>
<keyword evidence="1" id="KW-0812">Transmembrane</keyword>
<evidence type="ECO:0000259" key="2">
    <source>
        <dbReference type="PROSITE" id="PS50943"/>
    </source>
</evidence>
<accession>A0A1M7Z7H1</accession>